<dbReference type="PANTHER" id="PTHR46986">
    <property type="entry name" value="ENDORIBONUCLEASE YBEY, CHLOROPLASTIC"/>
    <property type="match status" value="1"/>
</dbReference>
<keyword evidence="4 7" id="KW-0255">Endonuclease</keyword>
<feature type="binding site" evidence="7">
    <location>
        <position position="126"/>
    </location>
    <ligand>
        <name>Zn(2+)</name>
        <dbReference type="ChEBI" id="CHEBI:29105"/>
        <note>catalytic</note>
    </ligand>
</feature>
<proteinExistence type="inferred from homology"/>
<sequence length="162" mass="18454">MRKKVNPHFDLTFNTSIKNKSFGTSFFEDKFLRVLKILKLGGKETLTLGVHLVGRTRIQSLNYNFRGKNKPTDVLSFPIKNNPMVQTNQCGIIDFGDIFISFPIAQNQAKIEGQKLSDQLALLFVHGLLHLLGFDHERSPEGEQEMIALQNKIIKLLRKTTN</sequence>
<protein>
    <recommendedName>
        <fullName evidence="7">Endoribonuclease YbeY</fullName>
        <ecNumber evidence="7">3.1.-.-</ecNumber>
    </recommendedName>
</protein>
<comment type="cofactor">
    <cofactor evidence="7">
        <name>Zn(2+)</name>
        <dbReference type="ChEBI" id="CHEBI:29105"/>
    </cofactor>
    <text evidence="7">Binds 1 zinc ion.</text>
</comment>
<dbReference type="InterPro" id="IPR023091">
    <property type="entry name" value="MetalPrtase_cat_dom_sf_prd"/>
</dbReference>
<comment type="caution">
    <text evidence="8">The sequence shown here is derived from an EMBL/GenBank/DDBJ whole genome shotgun (WGS) entry which is preliminary data.</text>
</comment>
<keyword evidence="3 7" id="KW-0479">Metal-binding</keyword>
<organism evidence="8 9">
    <name type="scientific">Candidatus Yanofskybacteria bacterium CG10_big_fil_rev_8_21_14_0_10_46_23</name>
    <dbReference type="NCBI Taxonomy" id="1975098"/>
    <lineage>
        <taxon>Bacteria</taxon>
        <taxon>Candidatus Yanofskyibacteriota</taxon>
    </lineage>
</organism>
<evidence type="ECO:0000313" key="9">
    <source>
        <dbReference type="Proteomes" id="UP000230232"/>
    </source>
</evidence>
<keyword evidence="7" id="KW-0698">rRNA processing</keyword>
<dbReference type="NCBIfam" id="TIGR00043">
    <property type="entry name" value="rRNA maturation RNase YbeY"/>
    <property type="match status" value="1"/>
</dbReference>
<feature type="binding site" evidence="7">
    <location>
        <position position="130"/>
    </location>
    <ligand>
        <name>Zn(2+)</name>
        <dbReference type="ChEBI" id="CHEBI:29105"/>
        <note>catalytic</note>
    </ligand>
</feature>
<comment type="similarity">
    <text evidence="1 7">Belongs to the endoribonuclease YbeY family.</text>
</comment>
<dbReference type="Gene3D" id="3.40.390.30">
    <property type="entry name" value="Metalloproteases ('zincins'), catalytic domain"/>
    <property type="match status" value="1"/>
</dbReference>
<dbReference type="GO" id="GO:0004222">
    <property type="term" value="F:metalloendopeptidase activity"/>
    <property type="evidence" value="ECO:0007669"/>
    <property type="project" value="InterPro"/>
</dbReference>
<dbReference type="GO" id="GO:0008270">
    <property type="term" value="F:zinc ion binding"/>
    <property type="evidence" value="ECO:0007669"/>
    <property type="project" value="UniProtKB-UniRule"/>
</dbReference>
<keyword evidence="2 7" id="KW-0540">Nuclease</keyword>
<dbReference type="GO" id="GO:0005737">
    <property type="term" value="C:cytoplasm"/>
    <property type="evidence" value="ECO:0007669"/>
    <property type="project" value="UniProtKB-SubCell"/>
</dbReference>
<dbReference type="PROSITE" id="PS01306">
    <property type="entry name" value="UPF0054"/>
    <property type="match status" value="1"/>
</dbReference>
<dbReference type="InterPro" id="IPR002036">
    <property type="entry name" value="YbeY"/>
</dbReference>
<comment type="function">
    <text evidence="7">Single strand-specific metallo-endoribonuclease involved in late-stage 70S ribosome quality control and in maturation of the 3' terminus of the 16S rRNA.</text>
</comment>
<dbReference type="GO" id="GO:0004521">
    <property type="term" value="F:RNA endonuclease activity"/>
    <property type="evidence" value="ECO:0007669"/>
    <property type="project" value="UniProtKB-UniRule"/>
</dbReference>
<dbReference type="PANTHER" id="PTHR46986:SF1">
    <property type="entry name" value="ENDORIBONUCLEASE YBEY, CHLOROPLASTIC"/>
    <property type="match status" value="1"/>
</dbReference>
<name>A0A2H0R3Y9_9BACT</name>
<evidence type="ECO:0000256" key="1">
    <source>
        <dbReference type="ARBA" id="ARBA00010875"/>
    </source>
</evidence>
<dbReference type="Proteomes" id="UP000230232">
    <property type="component" value="Unassembled WGS sequence"/>
</dbReference>
<feature type="binding site" evidence="7">
    <location>
        <position position="136"/>
    </location>
    <ligand>
        <name>Zn(2+)</name>
        <dbReference type="ChEBI" id="CHEBI:29105"/>
        <note>catalytic</note>
    </ligand>
</feature>
<evidence type="ECO:0000256" key="7">
    <source>
        <dbReference type="HAMAP-Rule" id="MF_00009"/>
    </source>
</evidence>
<evidence type="ECO:0000256" key="4">
    <source>
        <dbReference type="ARBA" id="ARBA00022759"/>
    </source>
</evidence>
<gene>
    <name evidence="7 8" type="primary">ybeY</name>
    <name evidence="8" type="ORF">COV31_02360</name>
</gene>
<evidence type="ECO:0000256" key="3">
    <source>
        <dbReference type="ARBA" id="ARBA00022723"/>
    </source>
</evidence>
<dbReference type="EMBL" id="PCXO01000010">
    <property type="protein sequence ID" value="PIR41227.1"/>
    <property type="molecule type" value="Genomic_DNA"/>
</dbReference>
<keyword evidence="7" id="KW-0690">Ribosome biogenesis</keyword>
<dbReference type="AlphaFoldDB" id="A0A2H0R3Y9"/>
<comment type="subcellular location">
    <subcellularLocation>
        <location evidence="7">Cytoplasm</location>
    </subcellularLocation>
</comment>
<dbReference type="GO" id="GO:0006364">
    <property type="term" value="P:rRNA processing"/>
    <property type="evidence" value="ECO:0007669"/>
    <property type="project" value="UniProtKB-UniRule"/>
</dbReference>
<dbReference type="SUPFAM" id="SSF55486">
    <property type="entry name" value="Metalloproteases ('zincins'), catalytic domain"/>
    <property type="match status" value="1"/>
</dbReference>
<evidence type="ECO:0000256" key="6">
    <source>
        <dbReference type="ARBA" id="ARBA00022833"/>
    </source>
</evidence>
<keyword evidence="5 7" id="KW-0378">Hydrolase</keyword>
<dbReference type="Pfam" id="PF02130">
    <property type="entry name" value="YbeY"/>
    <property type="match status" value="1"/>
</dbReference>
<keyword evidence="6 7" id="KW-0862">Zinc</keyword>
<dbReference type="HAMAP" id="MF_00009">
    <property type="entry name" value="Endoribonucl_YbeY"/>
    <property type="match status" value="1"/>
</dbReference>
<evidence type="ECO:0000256" key="2">
    <source>
        <dbReference type="ARBA" id="ARBA00022722"/>
    </source>
</evidence>
<accession>A0A2H0R3Y9</accession>
<evidence type="ECO:0000313" key="8">
    <source>
        <dbReference type="EMBL" id="PIR41227.1"/>
    </source>
</evidence>
<reference evidence="8 9" key="1">
    <citation type="submission" date="2017-09" db="EMBL/GenBank/DDBJ databases">
        <title>Depth-based differentiation of microbial function through sediment-hosted aquifers and enrichment of novel symbionts in the deep terrestrial subsurface.</title>
        <authorList>
            <person name="Probst A.J."/>
            <person name="Ladd B."/>
            <person name="Jarett J.K."/>
            <person name="Geller-Mcgrath D.E."/>
            <person name="Sieber C.M."/>
            <person name="Emerson J.B."/>
            <person name="Anantharaman K."/>
            <person name="Thomas B.C."/>
            <person name="Malmstrom R."/>
            <person name="Stieglmeier M."/>
            <person name="Klingl A."/>
            <person name="Woyke T."/>
            <person name="Ryan C.M."/>
            <person name="Banfield J.F."/>
        </authorList>
    </citation>
    <scope>NUCLEOTIDE SEQUENCE [LARGE SCALE GENOMIC DNA]</scope>
    <source>
        <strain evidence="8">CG10_big_fil_rev_8_21_14_0_10_46_23</strain>
    </source>
</reference>
<dbReference type="InterPro" id="IPR020549">
    <property type="entry name" value="YbeY_CS"/>
</dbReference>
<dbReference type="EC" id="3.1.-.-" evidence="7"/>
<evidence type="ECO:0000256" key="5">
    <source>
        <dbReference type="ARBA" id="ARBA00022801"/>
    </source>
</evidence>
<keyword evidence="7" id="KW-0963">Cytoplasm</keyword>